<evidence type="ECO:0000313" key="2">
    <source>
        <dbReference type="Proteomes" id="UP000016521"/>
    </source>
</evidence>
<evidence type="ECO:0000313" key="1">
    <source>
        <dbReference type="EMBL" id="ATD05629.1"/>
    </source>
</evidence>
<proteinExistence type="predicted"/>
<keyword evidence="2" id="KW-1185">Reference proteome</keyword>
<accession>A0ABN5C853</accession>
<name>A0ABN5C853_PSEO7</name>
<protein>
    <submittedName>
        <fullName evidence="1">Uncharacterized protein</fullName>
    </submittedName>
</protein>
<dbReference type="RefSeq" id="WP_096040857.1">
    <property type="nucleotide sequence ID" value="NZ_CP011924.1"/>
</dbReference>
<organism evidence="1 2">
    <name type="scientific">Pseudoalteromonas piscicida</name>
    <dbReference type="NCBI Taxonomy" id="43662"/>
    <lineage>
        <taxon>Bacteria</taxon>
        <taxon>Pseudomonadati</taxon>
        <taxon>Pseudomonadota</taxon>
        <taxon>Gammaproteobacteria</taxon>
        <taxon>Alteromonadales</taxon>
        <taxon>Pseudoalteromonadaceae</taxon>
        <taxon>Pseudoalteromonas</taxon>
    </lineage>
</organism>
<gene>
    <name evidence="1" type="ORF">PPIS_a0302</name>
</gene>
<reference evidence="1 2" key="1">
    <citation type="submission" date="2015-06" db="EMBL/GenBank/DDBJ databases">
        <authorList>
            <person name="Xie B.-B."/>
            <person name="Rong J.-C."/>
            <person name="Qin Q.-L."/>
            <person name="Zhang Y.-Z."/>
        </authorList>
    </citation>
    <scope>NUCLEOTIDE SEQUENCE [LARGE SCALE GENOMIC DNA]</scope>
    <source>
        <strain evidence="1 2">JCM 20779</strain>
    </source>
</reference>
<sequence>MHLKASDTFTLPPVAETPEDAVIVVSKRLDATPTIVVDGISSEVILMAKQGKVVTDTQIVYDLNLTLTFILNAEKNWEMQ</sequence>
<dbReference type="Proteomes" id="UP000016521">
    <property type="component" value="Chromosome I"/>
</dbReference>
<dbReference type="EMBL" id="CP011924">
    <property type="protein sequence ID" value="ATD05629.1"/>
    <property type="molecule type" value="Genomic_DNA"/>
</dbReference>